<dbReference type="GO" id="GO:0006950">
    <property type="term" value="P:response to stress"/>
    <property type="evidence" value="ECO:0007669"/>
    <property type="project" value="UniProtKB-ARBA"/>
</dbReference>
<feature type="domain" description="Thioredoxin" evidence="7">
    <location>
        <begin position="1"/>
        <end position="102"/>
    </location>
</feature>
<dbReference type="EMBL" id="QPJS01000003">
    <property type="protein sequence ID" value="RCX03324.1"/>
    <property type="molecule type" value="Genomic_DNA"/>
</dbReference>
<dbReference type="InterPro" id="IPR036249">
    <property type="entry name" value="Thioredoxin-like_sf"/>
</dbReference>
<dbReference type="Pfam" id="PF00085">
    <property type="entry name" value="Thioredoxin"/>
    <property type="match status" value="1"/>
</dbReference>
<evidence type="ECO:0000256" key="6">
    <source>
        <dbReference type="NCBIfam" id="TIGR01068"/>
    </source>
</evidence>
<dbReference type="AlphaFoldDB" id="A0A369A7B7"/>
<dbReference type="PROSITE" id="PS00194">
    <property type="entry name" value="THIOREDOXIN_1"/>
    <property type="match status" value="1"/>
</dbReference>
<dbReference type="InterPro" id="IPR013766">
    <property type="entry name" value="Thioredoxin_domain"/>
</dbReference>
<protein>
    <recommendedName>
        <fullName evidence="6">Thioredoxin</fullName>
    </recommendedName>
</protein>
<evidence type="ECO:0000256" key="4">
    <source>
        <dbReference type="ARBA" id="ARBA00023157"/>
    </source>
</evidence>
<dbReference type="PANTHER" id="PTHR45663">
    <property type="entry name" value="GEO12009P1"/>
    <property type="match status" value="1"/>
</dbReference>
<dbReference type="InterPro" id="IPR005746">
    <property type="entry name" value="Thioredoxin"/>
</dbReference>
<dbReference type="GO" id="GO:0015035">
    <property type="term" value="F:protein-disulfide reductase activity"/>
    <property type="evidence" value="ECO:0007669"/>
    <property type="project" value="UniProtKB-UniRule"/>
</dbReference>
<dbReference type="PANTHER" id="PTHR45663:SF11">
    <property type="entry name" value="GEO12009P1"/>
    <property type="match status" value="1"/>
</dbReference>
<dbReference type="SUPFAM" id="SSF52833">
    <property type="entry name" value="Thioredoxin-like"/>
    <property type="match status" value="1"/>
</dbReference>
<proteinExistence type="inferred from homology"/>
<keyword evidence="5" id="KW-0676">Redox-active center</keyword>
<dbReference type="InterPro" id="IPR017937">
    <property type="entry name" value="Thioredoxin_CS"/>
</dbReference>
<dbReference type="GO" id="GO:0005737">
    <property type="term" value="C:cytoplasm"/>
    <property type="evidence" value="ECO:0007669"/>
    <property type="project" value="TreeGrafter"/>
</dbReference>
<dbReference type="RefSeq" id="WP_037358746.1">
    <property type="nucleotide sequence ID" value="NZ_BHZF01000003.1"/>
</dbReference>
<evidence type="ECO:0000259" key="7">
    <source>
        <dbReference type="PROSITE" id="PS51352"/>
    </source>
</evidence>
<dbReference type="Gene3D" id="3.40.30.10">
    <property type="entry name" value="Glutaredoxin"/>
    <property type="match status" value="1"/>
</dbReference>
<name>A0A369A7B7_9FLAO</name>
<gene>
    <name evidence="8" type="ORF">DES35_103209</name>
</gene>
<evidence type="ECO:0000313" key="8">
    <source>
        <dbReference type="EMBL" id="RCX03324.1"/>
    </source>
</evidence>
<dbReference type="CDD" id="cd02947">
    <property type="entry name" value="TRX_family"/>
    <property type="match status" value="1"/>
</dbReference>
<dbReference type="Gene3D" id="1.25.40.10">
    <property type="entry name" value="Tetratricopeptide repeat domain"/>
    <property type="match status" value="1"/>
</dbReference>
<comment type="caution">
    <text evidence="8">The sequence shown here is derived from an EMBL/GenBank/DDBJ whole genome shotgun (WGS) entry which is preliminary data.</text>
</comment>
<evidence type="ECO:0000256" key="2">
    <source>
        <dbReference type="ARBA" id="ARBA00022448"/>
    </source>
</evidence>
<evidence type="ECO:0000313" key="9">
    <source>
        <dbReference type="Proteomes" id="UP000253517"/>
    </source>
</evidence>
<sequence>MINEEKDILSKSEQIPVLVDFWAPWCGPCKFLGPIVEELAREADGKWVLVKVNTDEQPELMHKYKVQGIPTLKLIHKRQIVAEKVGALPKHELRLWLDELLPTPEKERWLQLQEKLSETELSAMYSDLEKFVKEYPMHKEARKLLLRASVLKTPEEAIQKLQQWTDLKTDEELVQDLMSIHEFLTSPYDQNTKVDHYLRTAAEAFQSGEAEKALNQLIDSLLYDKEAYQQLARRVCVALFHQLGENHELSKKYRRKFGMYLN</sequence>
<evidence type="ECO:0000256" key="3">
    <source>
        <dbReference type="ARBA" id="ARBA00022982"/>
    </source>
</evidence>
<evidence type="ECO:0000256" key="1">
    <source>
        <dbReference type="ARBA" id="ARBA00008987"/>
    </source>
</evidence>
<dbReference type="PRINTS" id="PR00421">
    <property type="entry name" value="THIOREDOXIN"/>
</dbReference>
<organism evidence="8 9">
    <name type="scientific">Schleiferia thermophila</name>
    <dbReference type="NCBI Taxonomy" id="884107"/>
    <lineage>
        <taxon>Bacteria</taxon>
        <taxon>Pseudomonadati</taxon>
        <taxon>Bacteroidota</taxon>
        <taxon>Flavobacteriia</taxon>
        <taxon>Flavobacteriales</taxon>
        <taxon>Schleiferiaceae</taxon>
        <taxon>Schleiferia</taxon>
    </lineage>
</organism>
<dbReference type="NCBIfam" id="TIGR01068">
    <property type="entry name" value="thioredoxin"/>
    <property type="match status" value="1"/>
</dbReference>
<keyword evidence="2" id="KW-0813">Transport</keyword>
<keyword evidence="3" id="KW-0249">Electron transport</keyword>
<dbReference type="Pfam" id="PF14561">
    <property type="entry name" value="TPR_20"/>
    <property type="match status" value="1"/>
</dbReference>
<dbReference type="InterPro" id="IPR011990">
    <property type="entry name" value="TPR-like_helical_dom_sf"/>
</dbReference>
<dbReference type="PROSITE" id="PS51352">
    <property type="entry name" value="THIOREDOXIN_2"/>
    <property type="match status" value="1"/>
</dbReference>
<accession>A0A369A7B7</accession>
<keyword evidence="4" id="KW-1015">Disulfide bond</keyword>
<comment type="similarity">
    <text evidence="1">Belongs to the thioredoxin family.</text>
</comment>
<evidence type="ECO:0000256" key="5">
    <source>
        <dbReference type="ARBA" id="ARBA00023284"/>
    </source>
</evidence>
<dbReference type="FunFam" id="3.40.30.10:FF:000001">
    <property type="entry name" value="Thioredoxin"/>
    <property type="match status" value="1"/>
</dbReference>
<keyword evidence="9" id="KW-1185">Reference proteome</keyword>
<dbReference type="Proteomes" id="UP000253517">
    <property type="component" value="Unassembled WGS sequence"/>
</dbReference>
<reference evidence="8 9" key="1">
    <citation type="submission" date="2018-07" db="EMBL/GenBank/DDBJ databases">
        <title>Genomic Encyclopedia of Type Strains, Phase IV (KMG-IV): sequencing the most valuable type-strain genomes for metagenomic binning, comparative biology and taxonomic classification.</title>
        <authorList>
            <person name="Goeker M."/>
        </authorList>
    </citation>
    <scope>NUCLEOTIDE SEQUENCE [LARGE SCALE GENOMIC DNA]</scope>
    <source>
        <strain evidence="8 9">DSM 21410</strain>
    </source>
</reference>